<name>A0A815WAL5_9BILA</name>
<evidence type="ECO:0000313" key="4">
    <source>
        <dbReference type="Proteomes" id="UP000663870"/>
    </source>
</evidence>
<sequence>MNFDLEQTLDFVEKRNSKRSMEYYENRKKKRKFHFEQASNNNELPDIISSFPLHIDLKPKVTTNVENNCFLKKQIEENIMEYQDNLDNINQIENINIDDNEIINNSSDSLECWSDLEIIHENLLHYHTDISTKEFCSKLLTLLRNSNT</sequence>
<keyword evidence="4" id="KW-1185">Reference proteome</keyword>
<dbReference type="EMBL" id="CAJNOL010014706">
    <property type="protein sequence ID" value="CAF1668946.1"/>
    <property type="molecule type" value="Genomic_DNA"/>
</dbReference>
<proteinExistence type="predicted"/>
<evidence type="ECO:0000313" key="3">
    <source>
        <dbReference type="Proteomes" id="UP000663854"/>
    </source>
</evidence>
<protein>
    <submittedName>
        <fullName evidence="1">Uncharacterized protein</fullName>
    </submittedName>
</protein>
<comment type="caution">
    <text evidence="1">The sequence shown here is derived from an EMBL/GenBank/DDBJ whole genome shotgun (WGS) entry which is preliminary data.</text>
</comment>
<dbReference type="Proteomes" id="UP000663854">
    <property type="component" value="Unassembled WGS sequence"/>
</dbReference>
<accession>A0A815WAL5</accession>
<gene>
    <name evidence="2" type="ORF">JXQ802_LOCUS57263</name>
    <name evidence="1" type="ORF">PYM288_LOCUS40674</name>
</gene>
<feature type="non-terminal residue" evidence="1">
    <location>
        <position position="148"/>
    </location>
</feature>
<evidence type="ECO:0000313" key="2">
    <source>
        <dbReference type="EMBL" id="CAF1668946.1"/>
    </source>
</evidence>
<dbReference type="Proteomes" id="UP000663870">
    <property type="component" value="Unassembled WGS sequence"/>
</dbReference>
<reference evidence="1" key="1">
    <citation type="submission" date="2021-02" db="EMBL/GenBank/DDBJ databases">
        <authorList>
            <person name="Nowell W R."/>
        </authorList>
    </citation>
    <scope>NUCLEOTIDE SEQUENCE</scope>
</reference>
<evidence type="ECO:0000313" key="1">
    <source>
        <dbReference type="EMBL" id="CAF1539571.1"/>
    </source>
</evidence>
<organism evidence="1 3">
    <name type="scientific">Rotaria sordida</name>
    <dbReference type="NCBI Taxonomy" id="392033"/>
    <lineage>
        <taxon>Eukaryota</taxon>
        <taxon>Metazoa</taxon>
        <taxon>Spiralia</taxon>
        <taxon>Gnathifera</taxon>
        <taxon>Rotifera</taxon>
        <taxon>Eurotatoria</taxon>
        <taxon>Bdelloidea</taxon>
        <taxon>Philodinida</taxon>
        <taxon>Philodinidae</taxon>
        <taxon>Rotaria</taxon>
    </lineage>
</organism>
<dbReference type="EMBL" id="CAJNOH010012826">
    <property type="protein sequence ID" value="CAF1539571.1"/>
    <property type="molecule type" value="Genomic_DNA"/>
</dbReference>
<dbReference type="AlphaFoldDB" id="A0A815WAL5"/>